<comment type="catalytic activity">
    <reaction evidence="10">
        <text>tRNA(Trp) + L-tryptophan + ATP = L-tryptophyl-tRNA(Trp) + AMP + diphosphate + H(+)</text>
        <dbReference type="Rhea" id="RHEA:24080"/>
        <dbReference type="Rhea" id="RHEA-COMP:9671"/>
        <dbReference type="Rhea" id="RHEA-COMP:9705"/>
        <dbReference type="ChEBI" id="CHEBI:15378"/>
        <dbReference type="ChEBI" id="CHEBI:30616"/>
        <dbReference type="ChEBI" id="CHEBI:33019"/>
        <dbReference type="ChEBI" id="CHEBI:57912"/>
        <dbReference type="ChEBI" id="CHEBI:78442"/>
        <dbReference type="ChEBI" id="CHEBI:78535"/>
        <dbReference type="ChEBI" id="CHEBI:456215"/>
        <dbReference type="EC" id="6.1.1.2"/>
    </reaction>
</comment>
<dbReference type="InterPro" id="IPR001412">
    <property type="entry name" value="aa-tRNA-synth_I_CS"/>
</dbReference>
<dbReference type="InterPro" id="IPR024109">
    <property type="entry name" value="Trp-tRNA-ligase_bac-type"/>
</dbReference>
<dbReference type="Pfam" id="PF00579">
    <property type="entry name" value="tRNA-synt_1b"/>
    <property type="match status" value="1"/>
</dbReference>
<evidence type="ECO:0000256" key="12">
    <source>
        <dbReference type="RuleBase" id="RU363036"/>
    </source>
</evidence>
<evidence type="ECO:0000256" key="8">
    <source>
        <dbReference type="ARBA" id="ARBA00023146"/>
    </source>
</evidence>
<evidence type="ECO:0000256" key="9">
    <source>
        <dbReference type="ARBA" id="ARBA00030268"/>
    </source>
</evidence>
<dbReference type="GO" id="GO:0005759">
    <property type="term" value="C:mitochondrial matrix"/>
    <property type="evidence" value="ECO:0007669"/>
    <property type="project" value="UniProtKB-SubCell"/>
</dbReference>
<dbReference type="SUPFAM" id="SSF52374">
    <property type="entry name" value="Nucleotidylyl transferase"/>
    <property type="match status" value="1"/>
</dbReference>
<proteinExistence type="inferred from homology"/>
<dbReference type="InterPro" id="IPR050203">
    <property type="entry name" value="Trp-tRNA_synthetase"/>
</dbReference>
<dbReference type="PANTHER" id="PTHR43766:SF1">
    <property type="entry name" value="TRYPTOPHAN--TRNA LIGASE, MITOCHONDRIAL"/>
    <property type="match status" value="1"/>
</dbReference>
<evidence type="ECO:0000256" key="6">
    <source>
        <dbReference type="ARBA" id="ARBA00022840"/>
    </source>
</evidence>
<organism evidence="13 14">
    <name type="scientific">Malassezia yamatoensis</name>
    <dbReference type="NCBI Taxonomy" id="253288"/>
    <lineage>
        <taxon>Eukaryota</taxon>
        <taxon>Fungi</taxon>
        <taxon>Dikarya</taxon>
        <taxon>Basidiomycota</taxon>
        <taxon>Ustilaginomycotina</taxon>
        <taxon>Malasseziomycetes</taxon>
        <taxon>Malasseziales</taxon>
        <taxon>Malasseziaceae</taxon>
        <taxon>Malassezia</taxon>
    </lineage>
</organism>
<dbReference type="InterPro" id="IPR002306">
    <property type="entry name" value="Trp-tRNA-ligase"/>
</dbReference>
<dbReference type="Gene3D" id="3.40.50.620">
    <property type="entry name" value="HUPs"/>
    <property type="match status" value="1"/>
</dbReference>
<dbReference type="InterPro" id="IPR014729">
    <property type="entry name" value="Rossmann-like_a/b/a_fold"/>
</dbReference>
<comment type="similarity">
    <text evidence="2 12">Belongs to the class-I aminoacyl-tRNA synthetase family.</text>
</comment>
<dbReference type="Gene3D" id="1.10.240.10">
    <property type="entry name" value="Tyrosyl-Transfer RNA Synthetase"/>
    <property type="match status" value="1"/>
</dbReference>
<dbReference type="AlphaFoldDB" id="A0AAJ6CI46"/>
<dbReference type="FunFam" id="1.10.240.10:FF:000002">
    <property type="entry name" value="Tryptophan--tRNA ligase"/>
    <property type="match status" value="1"/>
</dbReference>
<keyword evidence="6 12" id="KW-0067">ATP-binding</keyword>
<dbReference type="InterPro" id="IPR002305">
    <property type="entry name" value="aa-tRNA-synth_Ic"/>
</dbReference>
<dbReference type="GO" id="GO:0070183">
    <property type="term" value="P:mitochondrial tryptophanyl-tRNA aminoacylation"/>
    <property type="evidence" value="ECO:0007669"/>
    <property type="project" value="TreeGrafter"/>
</dbReference>
<evidence type="ECO:0000256" key="5">
    <source>
        <dbReference type="ARBA" id="ARBA00022741"/>
    </source>
</evidence>
<evidence type="ECO:0000256" key="2">
    <source>
        <dbReference type="ARBA" id="ARBA00005594"/>
    </source>
</evidence>
<evidence type="ECO:0000313" key="13">
    <source>
        <dbReference type="EMBL" id="WFD00575.1"/>
    </source>
</evidence>
<keyword evidence="8 12" id="KW-0030">Aminoacyl-tRNA synthetase</keyword>
<dbReference type="PANTHER" id="PTHR43766">
    <property type="entry name" value="TRYPTOPHAN--TRNA LIGASE, MITOCHONDRIAL"/>
    <property type="match status" value="1"/>
</dbReference>
<dbReference type="EMBL" id="CP119947">
    <property type="protein sequence ID" value="WFD00575.1"/>
    <property type="molecule type" value="Genomic_DNA"/>
</dbReference>
<evidence type="ECO:0000313" key="14">
    <source>
        <dbReference type="Proteomes" id="UP001219567"/>
    </source>
</evidence>
<reference evidence="13 14" key="1">
    <citation type="submission" date="2023-03" db="EMBL/GenBank/DDBJ databases">
        <title>Mating type loci evolution in Malassezia.</title>
        <authorList>
            <person name="Coelho M.A."/>
        </authorList>
    </citation>
    <scope>NUCLEOTIDE SEQUENCE [LARGE SCALE GENOMIC DNA]</scope>
    <source>
        <strain evidence="13 14">CBS 9725</strain>
    </source>
</reference>
<dbReference type="EC" id="6.1.1.2" evidence="3"/>
<dbReference type="GO" id="GO:0005524">
    <property type="term" value="F:ATP binding"/>
    <property type="evidence" value="ECO:0007669"/>
    <property type="project" value="UniProtKB-KW"/>
</dbReference>
<keyword evidence="7 12" id="KW-0648">Protein biosynthesis</keyword>
<evidence type="ECO:0000256" key="11">
    <source>
        <dbReference type="ARBA" id="ARBA00069760"/>
    </source>
</evidence>
<evidence type="ECO:0000256" key="10">
    <source>
        <dbReference type="ARBA" id="ARBA00049929"/>
    </source>
</evidence>
<dbReference type="PROSITE" id="PS00178">
    <property type="entry name" value="AA_TRNA_LIGASE_I"/>
    <property type="match status" value="1"/>
</dbReference>
<dbReference type="PRINTS" id="PR01039">
    <property type="entry name" value="TRNASYNTHTRP"/>
</dbReference>
<keyword evidence="4 12" id="KW-0436">Ligase</keyword>
<accession>A0AAJ6CI46</accession>
<dbReference type="HAMAP" id="MF_00140_B">
    <property type="entry name" value="Trp_tRNA_synth_B"/>
    <property type="match status" value="1"/>
</dbReference>
<dbReference type="CDD" id="cd00806">
    <property type="entry name" value="TrpRS_core"/>
    <property type="match status" value="1"/>
</dbReference>
<keyword evidence="5 12" id="KW-0547">Nucleotide-binding</keyword>
<comment type="subcellular location">
    <subcellularLocation>
        <location evidence="1">Mitochondrion matrix</location>
    </subcellularLocation>
</comment>
<evidence type="ECO:0000256" key="7">
    <source>
        <dbReference type="ARBA" id="ARBA00022917"/>
    </source>
</evidence>
<dbReference type="FunFam" id="3.40.50.620:FF:000082">
    <property type="entry name" value="MSW1p Mitochondrial tryptophanyl-tRNA synthetase"/>
    <property type="match status" value="1"/>
</dbReference>
<dbReference type="GO" id="GO:0004830">
    <property type="term" value="F:tryptophan-tRNA ligase activity"/>
    <property type="evidence" value="ECO:0007669"/>
    <property type="project" value="UniProtKB-EC"/>
</dbReference>
<name>A0AAJ6CI46_9BASI</name>
<evidence type="ECO:0000256" key="3">
    <source>
        <dbReference type="ARBA" id="ARBA00013161"/>
    </source>
</evidence>
<gene>
    <name evidence="13" type="primary">MSW1</name>
    <name evidence="13" type="ORF">MYAM1_003326</name>
</gene>
<evidence type="ECO:0000256" key="4">
    <source>
        <dbReference type="ARBA" id="ARBA00022598"/>
    </source>
</evidence>
<evidence type="ECO:0000256" key="1">
    <source>
        <dbReference type="ARBA" id="ARBA00004305"/>
    </source>
</evidence>
<sequence length="394" mass="43683">MHAAWRRAGMPIMPCSRHLLQRLAHSKRRAFATKLSAPAKKVIVSGIQPTGIPHLGNYLGALQSWVSLQNHAETHDELYFFLAGLHALTMPQSPAKLREDRRCAMASLIAAGIDPNRCTLFHQDQVPGHTELMWILSCIAPFGRLERMTTWKSKLVTAEGKEAAHESHLQLGLFTYPVLQAADILLYHATHVPVGEDQTQHLELTRDLAHLFNQKYDKSYFQRPVCLLTPTKRILSLRDPSQKMSKSAPDANSRILLTDSPEVIRRKVRRAVTDSERCITYEPDRRPAISNLVSILAALNGGTIRDQSASSSDLNDPVVMAQQLEQVTSGSGSKLKDVLAESIIETLRPFQTEYTKLIDDPAYLEQIAALGGAKASQRAAQTVADVRKIIGIAP</sequence>
<dbReference type="Proteomes" id="UP001219567">
    <property type="component" value="Chromosome 5"/>
</dbReference>
<dbReference type="NCBIfam" id="TIGR00233">
    <property type="entry name" value="trpS"/>
    <property type="match status" value="1"/>
</dbReference>
<protein>
    <recommendedName>
        <fullName evidence="11">Tryptophan--tRNA ligase, mitochondrial</fullName>
        <ecNumber evidence="3">6.1.1.2</ecNumber>
    </recommendedName>
    <alternativeName>
        <fullName evidence="9">Tryptophanyl-tRNA synthetase</fullName>
    </alternativeName>
</protein>
<keyword evidence="14" id="KW-1185">Reference proteome</keyword>